<dbReference type="Proteomes" id="UP001291623">
    <property type="component" value="Unassembled WGS sequence"/>
</dbReference>
<comment type="caution">
    <text evidence="2">The sequence shown here is derived from an EMBL/GenBank/DDBJ whole genome shotgun (WGS) entry which is preliminary data.</text>
</comment>
<accession>A0AAE1UYR0</accession>
<evidence type="ECO:0000313" key="2">
    <source>
        <dbReference type="EMBL" id="KAK4342144.1"/>
    </source>
</evidence>
<dbReference type="Gene3D" id="3.30.420.10">
    <property type="entry name" value="Ribonuclease H-like superfamily/Ribonuclease H"/>
    <property type="match status" value="1"/>
</dbReference>
<dbReference type="GO" id="GO:0004523">
    <property type="term" value="F:RNA-DNA hybrid ribonuclease activity"/>
    <property type="evidence" value="ECO:0007669"/>
    <property type="project" value="InterPro"/>
</dbReference>
<proteinExistence type="predicted"/>
<evidence type="ECO:0000259" key="1">
    <source>
        <dbReference type="Pfam" id="PF13456"/>
    </source>
</evidence>
<evidence type="ECO:0000313" key="3">
    <source>
        <dbReference type="Proteomes" id="UP001291623"/>
    </source>
</evidence>
<dbReference type="EMBL" id="JAVYJV010000021">
    <property type="protein sequence ID" value="KAK4342144.1"/>
    <property type="molecule type" value="Genomic_DNA"/>
</dbReference>
<dbReference type="Pfam" id="PF13456">
    <property type="entry name" value="RVT_3"/>
    <property type="match status" value="1"/>
</dbReference>
<dbReference type="GO" id="GO:0003676">
    <property type="term" value="F:nucleic acid binding"/>
    <property type="evidence" value="ECO:0007669"/>
    <property type="project" value="InterPro"/>
</dbReference>
<dbReference type="InterPro" id="IPR012337">
    <property type="entry name" value="RNaseH-like_sf"/>
</dbReference>
<dbReference type="InterPro" id="IPR036397">
    <property type="entry name" value="RNaseH_sf"/>
</dbReference>
<name>A0AAE1UYR0_9SOLA</name>
<keyword evidence="3" id="KW-1185">Reference proteome</keyword>
<organism evidence="2 3">
    <name type="scientific">Anisodus tanguticus</name>
    <dbReference type="NCBI Taxonomy" id="243964"/>
    <lineage>
        <taxon>Eukaryota</taxon>
        <taxon>Viridiplantae</taxon>
        <taxon>Streptophyta</taxon>
        <taxon>Embryophyta</taxon>
        <taxon>Tracheophyta</taxon>
        <taxon>Spermatophyta</taxon>
        <taxon>Magnoliopsida</taxon>
        <taxon>eudicotyledons</taxon>
        <taxon>Gunneridae</taxon>
        <taxon>Pentapetalae</taxon>
        <taxon>asterids</taxon>
        <taxon>lamiids</taxon>
        <taxon>Solanales</taxon>
        <taxon>Solanaceae</taxon>
        <taxon>Solanoideae</taxon>
        <taxon>Hyoscyameae</taxon>
        <taxon>Anisodus</taxon>
    </lineage>
</organism>
<gene>
    <name evidence="2" type="ORF">RND71_037960</name>
</gene>
<dbReference type="AlphaFoldDB" id="A0AAE1UYR0"/>
<reference evidence="2" key="1">
    <citation type="submission" date="2023-12" db="EMBL/GenBank/DDBJ databases">
        <title>Genome assembly of Anisodus tanguticus.</title>
        <authorList>
            <person name="Wang Y.-J."/>
        </authorList>
    </citation>
    <scope>NUCLEOTIDE SEQUENCE</scope>
    <source>
        <strain evidence="2">KB-2021</strain>
        <tissue evidence="2">Leaf</tissue>
    </source>
</reference>
<sequence length="93" mass="10348">MLRAFGSPIQPVGKSITAEAITVREALQIAVRKGWRKVHILSDAMELVMIIQGVKSAPWTLQNICEDIIQFWDTLDVVRFSLLEGTKIGVVTV</sequence>
<dbReference type="SUPFAM" id="SSF53098">
    <property type="entry name" value="Ribonuclease H-like"/>
    <property type="match status" value="1"/>
</dbReference>
<protein>
    <recommendedName>
        <fullName evidence="1">RNase H type-1 domain-containing protein</fullName>
    </recommendedName>
</protein>
<feature type="domain" description="RNase H type-1" evidence="1">
    <location>
        <begin position="5"/>
        <end position="82"/>
    </location>
</feature>
<dbReference type="InterPro" id="IPR002156">
    <property type="entry name" value="RNaseH_domain"/>
</dbReference>